<evidence type="ECO:0000313" key="3">
    <source>
        <dbReference type="Proteomes" id="UP000255352"/>
    </source>
</evidence>
<feature type="transmembrane region" description="Helical" evidence="1">
    <location>
        <begin position="163"/>
        <end position="185"/>
    </location>
</feature>
<protein>
    <recommendedName>
        <fullName evidence="4">Oligosaccharide repeat unit polymerase</fullName>
    </recommendedName>
</protein>
<feature type="transmembrane region" description="Helical" evidence="1">
    <location>
        <begin position="355"/>
        <end position="375"/>
    </location>
</feature>
<feature type="transmembrane region" description="Helical" evidence="1">
    <location>
        <begin position="6"/>
        <end position="22"/>
    </location>
</feature>
<keyword evidence="1" id="KW-0812">Transmembrane</keyword>
<accession>A0A380KLI9</accession>
<sequence>MIMVALEGFIVAYSFINLILMIKKYKRFHSIYPVIAVFDLVMVVPLFLEMYFGIPDIPRDVYMNFVRAMEDQTTLLIYCLFVLLAQLMFTYELRRIKRLDRSVTRTNDIQEFLLFIQDFKYRKIVVGICYIIVAASVFSVIVAPNPMYYLTFRNVHIQVSDSIARYSEHVIGPLFNLLVGAIIALKLFDSKNKIGGVIFRIVLIVFFTVVNGKRTYLMIIIGVFFLIDLLKEGSLKKIAPKYVFLFGMVAVYFYAYMYITDKISFNSDWYYEMQEYIFRSMHVRFSIYATLHPEKLHILDYPGQSMLYSLFFFIPRAIWISKPRPYIDYYMRGVLGSSSLSDVTYHMPASYYPEFVSNFGILGLALSLIFTIWIMRYFDKRKTACKLLGTGLIALLNVYYYNDLLKIVAMFILYLCITEKYRFVIGRR</sequence>
<name>A0A380KLI9_9STRE</name>
<organism evidence="2 3">
    <name type="scientific">Streptococcus infantarius</name>
    <dbReference type="NCBI Taxonomy" id="102684"/>
    <lineage>
        <taxon>Bacteria</taxon>
        <taxon>Bacillati</taxon>
        <taxon>Bacillota</taxon>
        <taxon>Bacilli</taxon>
        <taxon>Lactobacillales</taxon>
        <taxon>Streptococcaceae</taxon>
        <taxon>Streptococcus</taxon>
    </lineage>
</organism>
<feature type="transmembrane region" description="Helical" evidence="1">
    <location>
        <begin position="74"/>
        <end position="91"/>
    </location>
</feature>
<gene>
    <name evidence="2" type="ORF">NCTC13760_00857</name>
</gene>
<feature type="transmembrane region" description="Helical" evidence="1">
    <location>
        <begin position="242"/>
        <end position="259"/>
    </location>
</feature>
<dbReference type="AlphaFoldDB" id="A0A380KLI9"/>
<feature type="transmembrane region" description="Helical" evidence="1">
    <location>
        <begin position="34"/>
        <end position="54"/>
    </location>
</feature>
<dbReference type="EMBL" id="UHFP01000001">
    <property type="protein sequence ID" value="SUN68175.1"/>
    <property type="molecule type" value="Genomic_DNA"/>
</dbReference>
<evidence type="ECO:0008006" key="4">
    <source>
        <dbReference type="Google" id="ProtNLM"/>
    </source>
</evidence>
<reference evidence="2 3" key="1">
    <citation type="submission" date="2018-06" db="EMBL/GenBank/DDBJ databases">
        <authorList>
            <consortium name="Pathogen Informatics"/>
            <person name="Doyle S."/>
        </authorList>
    </citation>
    <scope>NUCLEOTIDE SEQUENCE [LARGE SCALE GENOMIC DNA]</scope>
    <source>
        <strain evidence="2 3">NCTC13760</strain>
    </source>
</reference>
<evidence type="ECO:0000256" key="1">
    <source>
        <dbReference type="SAM" id="Phobius"/>
    </source>
</evidence>
<evidence type="ECO:0000313" key="2">
    <source>
        <dbReference type="EMBL" id="SUN68175.1"/>
    </source>
</evidence>
<keyword evidence="1" id="KW-1133">Transmembrane helix</keyword>
<keyword evidence="1" id="KW-0472">Membrane</keyword>
<feature type="transmembrane region" description="Helical" evidence="1">
    <location>
        <begin position="124"/>
        <end position="143"/>
    </location>
</feature>
<dbReference type="Proteomes" id="UP000255352">
    <property type="component" value="Unassembled WGS sequence"/>
</dbReference>
<proteinExistence type="predicted"/>